<gene>
    <name evidence="2" type="primary">LOC111086841</name>
</gene>
<evidence type="ECO:0000313" key="2">
    <source>
        <dbReference type="RefSeq" id="XP_022247064.1"/>
    </source>
</evidence>
<protein>
    <submittedName>
        <fullName evidence="2">Uncharacterized protein LOC111086841 isoform X2</fullName>
    </submittedName>
</protein>
<organism evidence="1 2">
    <name type="scientific">Limulus polyphemus</name>
    <name type="common">Atlantic horseshoe crab</name>
    <dbReference type="NCBI Taxonomy" id="6850"/>
    <lineage>
        <taxon>Eukaryota</taxon>
        <taxon>Metazoa</taxon>
        <taxon>Ecdysozoa</taxon>
        <taxon>Arthropoda</taxon>
        <taxon>Chelicerata</taxon>
        <taxon>Merostomata</taxon>
        <taxon>Xiphosura</taxon>
        <taxon>Limulidae</taxon>
        <taxon>Limulus</taxon>
    </lineage>
</organism>
<name>A0ABM1STV8_LIMPO</name>
<proteinExistence type="predicted"/>
<sequence>MVDIDEFVKRVVTVDTPQRIWASKNFTGNLEFKGQLNSTTVNGLNLRDYVDRVVFKNRDEVVRGKKTIKGSVNIEGNLNIDGYLNDVDIPKLKGKAMSKSKPNDITAPMAFVNSVEIGK</sequence>
<dbReference type="Proteomes" id="UP000694941">
    <property type="component" value="Unplaced"/>
</dbReference>
<accession>A0ABM1STV8</accession>
<keyword evidence="1" id="KW-1185">Reference proteome</keyword>
<dbReference type="RefSeq" id="XP_022247064.1">
    <property type="nucleotide sequence ID" value="XM_022391356.1"/>
</dbReference>
<evidence type="ECO:0000313" key="1">
    <source>
        <dbReference type="Proteomes" id="UP000694941"/>
    </source>
</evidence>
<dbReference type="GeneID" id="111086841"/>
<reference evidence="2" key="1">
    <citation type="submission" date="2025-08" db="UniProtKB">
        <authorList>
            <consortium name="RefSeq"/>
        </authorList>
    </citation>
    <scope>IDENTIFICATION</scope>
    <source>
        <tissue evidence="2">Muscle</tissue>
    </source>
</reference>